<accession>A0A1G2NED3</accession>
<reference evidence="1 2" key="1">
    <citation type="journal article" date="2016" name="Nat. Commun.">
        <title>Thousands of microbial genomes shed light on interconnected biogeochemical processes in an aquifer system.</title>
        <authorList>
            <person name="Anantharaman K."/>
            <person name="Brown C.T."/>
            <person name="Hug L.A."/>
            <person name="Sharon I."/>
            <person name="Castelle C.J."/>
            <person name="Probst A.J."/>
            <person name="Thomas B.C."/>
            <person name="Singh A."/>
            <person name="Wilkins M.J."/>
            <person name="Karaoz U."/>
            <person name="Brodie E.L."/>
            <person name="Williams K.H."/>
            <person name="Hubbard S.S."/>
            <person name="Banfield J.F."/>
        </authorList>
    </citation>
    <scope>NUCLEOTIDE SEQUENCE [LARGE SCALE GENOMIC DNA]</scope>
</reference>
<protein>
    <recommendedName>
        <fullName evidence="3">Type II toxin-antitoxin system mRNA interferase toxin, RelE/StbE family</fullName>
    </recommendedName>
</protein>
<dbReference type="SUPFAM" id="SSF143011">
    <property type="entry name" value="RelE-like"/>
    <property type="match status" value="1"/>
</dbReference>
<evidence type="ECO:0008006" key="3">
    <source>
        <dbReference type="Google" id="ProtNLM"/>
    </source>
</evidence>
<evidence type="ECO:0000313" key="1">
    <source>
        <dbReference type="EMBL" id="OHA34445.1"/>
    </source>
</evidence>
<dbReference type="EMBL" id="MHSA01000012">
    <property type="protein sequence ID" value="OHA34445.1"/>
    <property type="molecule type" value="Genomic_DNA"/>
</dbReference>
<dbReference type="AlphaFoldDB" id="A0A1G2NED3"/>
<proteinExistence type="predicted"/>
<name>A0A1G2NED3_9BACT</name>
<gene>
    <name evidence="1" type="ORF">A2938_01200</name>
</gene>
<sequence length="85" mass="10452">MEIFTHPRFDRKYKKLPQEIKKQAKHKETFFRENAFDSLLHTHKLHGKDRGLWAFWINNKYRIKFIFLDTQQVLFLDVGTHDIYS</sequence>
<organism evidence="1 2">
    <name type="scientific">Candidatus Taylorbacteria bacterium RIFCSPLOWO2_01_FULL_48_100</name>
    <dbReference type="NCBI Taxonomy" id="1802322"/>
    <lineage>
        <taxon>Bacteria</taxon>
        <taxon>Candidatus Tayloriibacteriota</taxon>
    </lineage>
</organism>
<evidence type="ECO:0000313" key="2">
    <source>
        <dbReference type="Proteomes" id="UP000177797"/>
    </source>
</evidence>
<dbReference type="Proteomes" id="UP000177797">
    <property type="component" value="Unassembled WGS sequence"/>
</dbReference>
<comment type="caution">
    <text evidence="1">The sequence shown here is derived from an EMBL/GenBank/DDBJ whole genome shotgun (WGS) entry which is preliminary data.</text>
</comment>
<dbReference type="InterPro" id="IPR035093">
    <property type="entry name" value="RelE/ParE_toxin_dom_sf"/>
</dbReference>
<dbReference type="Gene3D" id="3.30.2310.20">
    <property type="entry name" value="RelE-like"/>
    <property type="match status" value="1"/>
</dbReference>